<dbReference type="PRINTS" id="PR00411">
    <property type="entry name" value="PNDRDTASEI"/>
</dbReference>
<evidence type="ECO:0000256" key="3">
    <source>
        <dbReference type="ARBA" id="ARBA00022827"/>
    </source>
</evidence>
<keyword evidence="5" id="KW-0520">NAD</keyword>
<keyword evidence="2" id="KW-0285">Flavoprotein</keyword>
<dbReference type="Proteomes" id="UP000005459">
    <property type="component" value="Unassembled WGS sequence"/>
</dbReference>
<feature type="binding site" evidence="5">
    <location>
        <begin position="179"/>
        <end position="186"/>
    </location>
    <ligand>
        <name>NAD(+)</name>
        <dbReference type="ChEBI" id="CHEBI:57540"/>
    </ligand>
</feature>
<protein>
    <submittedName>
        <fullName evidence="9">Dihydrolipoyl dehydrogenase</fullName>
        <ecNumber evidence="9">1.8.1.4</ecNumber>
    </submittedName>
</protein>
<keyword evidence="10" id="KW-1185">Reference proteome</keyword>
<accession>F9U9Q5</accession>
<feature type="disulfide bond" description="Redox-active" evidence="6">
    <location>
        <begin position="42"/>
        <end position="47"/>
    </location>
</feature>
<feature type="binding site" evidence="5">
    <location>
        <position position="305"/>
    </location>
    <ligand>
        <name>NAD(+)</name>
        <dbReference type="ChEBI" id="CHEBI:57540"/>
    </ligand>
</feature>
<feature type="binding site" evidence="5">
    <location>
        <position position="263"/>
    </location>
    <ligand>
        <name>NAD(+)</name>
        <dbReference type="ChEBI" id="CHEBI:57540"/>
    </ligand>
</feature>
<dbReference type="GO" id="GO:0003955">
    <property type="term" value="F:NAD(P)H dehydrogenase (quinone) activity"/>
    <property type="evidence" value="ECO:0007669"/>
    <property type="project" value="TreeGrafter"/>
</dbReference>
<dbReference type="Gene3D" id="3.30.390.30">
    <property type="match status" value="1"/>
</dbReference>
<evidence type="ECO:0000256" key="4">
    <source>
        <dbReference type="PIRSR" id="PIRSR000350-2"/>
    </source>
</evidence>
<dbReference type="PIRSF" id="PIRSF000350">
    <property type="entry name" value="Mercury_reductase_MerA"/>
    <property type="match status" value="1"/>
</dbReference>
<dbReference type="EC" id="1.8.1.4" evidence="9"/>
<dbReference type="PANTHER" id="PTHR43014:SF4">
    <property type="entry name" value="PYRIDINE NUCLEOTIDE-DISULFIDE OXIDOREDUCTASE RCLA-RELATED"/>
    <property type="match status" value="1"/>
</dbReference>
<dbReference type="eggNOG" id="COG1249">
    <property type="taxonomic scope" value="Bacteria"/>
</dbReference>
<dbReference type="SUPFAM" id="SSF55424">
    <property type="entry name" value="FAD/NAD-linked reductases, dimerisation (C-terminal) domain"/>
    <property type="match status" value="1"/>
</dbReference>
<dbReference type="NCBIfam" id="NF004939">
    <property type="entry name" value="PRK06292.1-1"/>
    <property type="match status" value="1"/>
</dbReference>
<dbReference type="InterPro" id="IPR036188">
    <property type="entry name" value="FAD/NAD-bd_sf"/>
</dbReference>
<dbReference type="InterPro" id="IPR004099">
    <property type="entry name" value="Pyr_nucl-diS_OxRdtase_dimer"/>
</dbReference>
<dbReference type="GO" id="GO:0050660">
    <property type="term" value="F:flavin adenine dinucleotide binding"/>
    <property type="evidence" value="ECO:0007669"/>
    <property type="project" value="TreeGrafter"/>
</dbReference>
<dbReference type="Pfam" id="PF02852">
    <property type="entry name" value="Pyr_redox_dim"/>
    <property type="match status" value="1"/>
</dbReference>
<dbReference type="EMBL" id="AFWV01000005">
    <property type="protein sequence ID" value="EGV18853.1"/>
    <property type="molecule type" value="Genomic_DNA"/>
</dbReference>
<dbReference type="GO" id="GO:0004148">
    <property type="term" value="F:dihydrolipoyl dehydrogenase (NADH) activity"/>
    <property type="evidence" value="ECO:0007669"/>
    <property type="project" value="UniProtKB-EC"/>
</dbReference>
<evidence type="ECO:0000259" key="8">
    <source>
        <dbReference type="Pfam" id="PF07992"/>
    </source>
</evidence>
<feature type="active site" description="Proton acceptor" evidence="4">
    <location>
        <position position="436"/>
    </location>
</feature>
<evidence type="ECO:0000256" key="2">
    <source>
        <dbReference type="ARBA" id="ARBA00022630"/>
    </source>
</evidence>
<keyword evidence="3 5" id="KW-0274">FAD</keyword>
<dbReference type="SUPFAM" id="SSF51905">
    <property type="entry name" value="FAD/NAD(P)-binding domain"/>
    <property type="match status" value="1"/>
</dbReference>
<feature type="domain" description="FAD/NAD(P)-binding" evidence="8">
    <location>
        <begin position="5"/>
        <end position="320"/>
    </location>
</feature>
<dbReference type="InterPro" id="IPR016156">
    <property type="entry name" value="FAD/NAD-linked_Rdtase_dimer_sf"/>
</dbReference>
<dbReference type="PANTHER" id="PTHR43014">
    <property type="entry name" value="MERCURIC REDUCTASE"/>
    <property type="match status" value="1"/>
</dbReference>
<proteinExistence type="inferred from homology"/>
<comment type="cofactor">
    <cofactor evidence="5">
        <name>FAD</name>
        <dbReference type="ChEBI" id="CHEBI:57692"/>
    </cofactor>
    <text evidence="5">Binds 1 FAD per subunit.</text>
</comment>
<dbReference type="PRINTS" id="PR00368">
    <property type="entry name" value="FADPNR"/>
</dbReference>
<keyword evidence="5" id="KW-0547">Nucleotide-binding</keyword>
<name>F9U9Q5_9GAMM</name>
<organism evidence="9 10">
    <name type="scientific">Thiocapsa marina 5811</name>
    <dbReference type="NCBI Taxonomy" id="768671"/>
    <lineage>
        <taxon>Bacteria</taxon>
        <taxon>Pseudomonadati</taxon>
        <taxon>Pseudomonadota</taxon>
        <taxon>Gammaproteobacteria</taxon>
        <taxon>Chromatiales</taxon>
        <taxon>Chromatiaceae</taxon>
        <taxon>Thiocapsa</taxon>
    </lineage>
</organism>
<dbReference type="InterPro" id="IPR001100">
    <property type="entry name" value="Pyr_nuc-diS_OxRdtase"/>
</dbReference>
<evidence type="ECO:0000313" key="9">
    <source>
        <dbReference type="EMBL" id="EGV18853.1"/>
    </source>
</evidence>
<reference evidence="9 10" key="1">
    <citation type="submission" date="2011-06" db="EMBL/GenBank/DDBJ databases">
        <title>The draft genome of Thiocapsa marina 5811.</title>
        <authorList>
            <consortium name="US DOE Joint Genome Institute (JGI-PGF)"/>
            <person name="Lucas S."/>
            <person name="Han J."/>
            <person name="Cheng J.-F."/>
            <person name="Goodwin L."/>
            <person name="Pitluck S."/>
            <person name="Peters L."/>
            <person name="Land M.L."/>
            <person name="Hauser L."/>
            <person name="Vogl K."/>
            <person name="Liu Z."/>
            <person name="Imhoff J."/>
            <person name="Thiel V."/>
            <person name="Frigaard N.-U."/>
            <person name="Bryant D."/>
            <person name="Woyke T.J."/>
        </authorList>
    </citation>
    <scope>NUCLEOTIDE SEQUENCE [LARGE SCALE GENOMIC DNA]</scope>
    <source>
        <strain evidence="9 10">5811</strain>
    </source>
</reference>
<feature type="domain" description="Pyridine nucleotide-disulphide oxidoreductase dimerisation" evidence="7">
    <location>
        <begin position="343"/>
        <end position="446"/>
    </location>
</feature>
<evidence type="ECO:0000256" key="1">
    <source>
        <dbReference type="ARBA" id="ARBA00007532"/>
    </source>
</evidence>
<gene>
    <name evidence="9" type="ORF">ThimaDRAFT_1657</name>
</gene>
<dbReference type="PATRIC" id="fig|768671.3.peg.1764"/>
<keyword evidence="9" id="KW-0560">Oxidoreductase</keyword>
<feature type="binding site" evidence="5">
    <location>
        <position position="51"/>
    </location>
    <ligand>
        <name>FAD</name>
        <dbReference type="ChEBI" id="CHEBI:57692"/>
    </ligand>
</feature>
<evidence type="ECO:0000313" key="10">
    <source>
        <dbReference type="Proteomes" id="UP000005459"/>
    </source>
</evidence>
<dbReference type="Pfam" id="PF07992">
    <property type="entry name" value="Pyr_redox_2"/>
    <property type="match status" value="1"/>
</dbReference>
<comment type="similarity">
    <text evidence="1">Belongs to the class-I pyridine nucleotide-disulfide oxidoreductase family.</text>
</comment>
<evidence type="ECO:0000259" key="7">
    <source>
        <dbReference type="Pfam" id="PF02852"/>
    </source>
</evidence>
<dbReference type="RefSeq" id="WP_007192533.1">
    <property type="nucleotide sequence ID" value="NZ_AFWV01000005.1"/>
</dbReference>
<dbReference type="OrthoDB" id="9800167at2"/>
<evidence type="ECO:0000256" key="5">
    <source>
        <dbReference type="PIRSR" id="PIRSR000350-3"/>
    </source>
</evidence>
<dbReference type="Gene3D" id="3.50.50.60">
    <property type="entry name" value="FAD/NAD(P)-binding domain"/>
    <property type="match status" value="2"/>
</dbReference>
<evidence type="ECO:0000256" key="6">
    <source>
        <dbReference type="PIRSR" id="PIRSR000350-4"/>
    </source>
</evidence>
<dbReference type="AlphaFoldDB" id="F9U9Q5"/>
<sequence length="478" mass="52921">MKQVFDVAIIGAGHAGLNAVKEVRKLTDNWVLINGGPLGTTCARIGCMPSKVAIHLADNFQSRRRFERYGIHGADALALDQTSALEHVRDLRDTFVDLVLANTTDEMDDEHLLEGYAEFIDAGRLRVGDREIRADSVIIATGAKSMVPSPWQERFGDGILTVDTLFEQESLPKSVAVIGLGPIGVEIGQAMHRLGVDVTGIDHGKQLSRIPDPEVNRAAIDILQREFPVWLGHESRIERCDAGFRVYSGERVAEVEKLFLAVGRHPHLGPLRLERLNVPLDPHGVPMHDPETLRIGRLPVYLAGDSAGGIASLQMAAEQGRIAGYNAVHRRPRRLARKTPMAILFTDPNIALVGQRWDTLDHDRTAVALQRFGPVGRALIMGQNRGVLRVYADRRSHRILGAAMIGPRCEHLAHLLAWAIECRLTVERTLEMPFYHPVIEEALQDALLELDKELSTRRQPKRFALFGRRTATPTPAGA</sequence>
<dbReference type="STRING" id="768671.ThimaDRAFT_1657"/>
<dbReference type="InterPro" id="IPR023753">
    <property type="entry name" value="FAD/NAD-binding_dom"/>
</dbReference>